<name>A0A8J6KEE7_ELECQ</name>
<reference evidence="3" key="1">
    <citation type="thesis" date="2020" institute="ProQuest LLC" country="789 East Eisenhower Parkway, Ann Arbor, MI, USA">
        <title>Comparative Genomics and Chromosome Evolution.</title>
        <authorList>
            <person name="Mudd A.B."/>
        </authorList>
    </citation>
    <scope>NUCLEOTIDE SEQUENCE</scope>
    <source>
        <strain evidence="3">HN-11 Male</strain>
        <tissue evidence="3">Kidney and liver</tissue>
    </source>
</reference>
<feature type="region of interest" description="Disordered" evidence="2">
    <location>
        <begin position="97"/>
        <end position="172"/>
    </location>
</feature>
<evidence type="ECO:0000313" key="3">
    <source>
        <dbReference type="EMBL" id="KAG9490863.1"/>
    </source>
</evidence>
<dbReference type="AlphaFoldDB" id="A0A8J6KEE7"/>
<protein>
    <submittedName>
        <fullName evidence="3">Uncharacterized protein</fullName>
    </submittedName>
</protein>
<keyword evidence="4" id="KW-1185">Reference proteome</keyword>
<comment type="similarity">
    <text evidence="1">Belongs to the UPF0461 family.</text>
</comment>
<dbReference type="PANTHER" id="PTHR31894">
    <property type="entry name" value="UPF0461 PROTEIN C5ORF24"/>
    <property type="match status" value="1"/>
</dbReference>
<evidence type="ECO:0000256" key="1">
    <source>
        <dbReference type="ARBA" id="ARBA00010106"/>
    </source>
</evidence>
<gene>
    <name evidence="3" type="ORF">GDO78_006282</name>
</gene>
<accession>A0A8J6KEE7</accession>
<dbReference type="Proteomes" id="UP000770717">
    <property type="component" value="Unassembled WGS sequence"/>
</dbReference>
<proteinExistence type="inferred from homology"/>
<feature type="compositionally biased region" description="Basic residues" evidence="2">
    <location>
        <begin position="112"/>
        <end position="126"/>
    </location>
</feature>
<comment type="caution">
    <text evidence="3">The sequence shown here is derived from an EMBL/GenBank/DDBJ whole genome shotgun (WGS) entry which is preliminary data.</text>
</comment>
<dbReference type="EMBL" id="WNTK01000002">
    <property type="protein sequence ID" value="KAG9490863.1"/>
    <property type="molecule type" value="Genomic_DNA"/>
</dbReference>
<organism evidence="3 4">
    <name type="scientific">Eleutherodactylus coqui</name>
    <name type="common">Puerto Rican coqui</name>
    <dbReference type="NCBI Taxonomy" id="57060"/>
    <lineage>
        <taxon>Eukaryota</taxon>
        <taxon>Metazoa</taxon>
        <taxon>Chordata</taxon>
        <taxon>Craniata</taxon>
        <taxon>Vertebrata</taxon>
        <taxon>Euteleostomi</taxon>
        <taxon>Amphibia</taxon>
        <taxon>Batrachia</taxon>
        <taxon>Anura</taxon>
        <taxon>Neobatrachia</taxon>
        <taxon>Hyloidea</taxon>
        <taxon>Eleutherodactylidae</taxon>
        <taxon>Eleutherodactylinae</taxon>
        <taxon>Eleutherodactylus</taxon>
        <taxon>Eleutherodactylus</taxon>
    </lineage>
</organism>
<evidence type="ECO:0000256" key="2">
    <source>
        <dbReference type="SAM" id="MobiDB-lite"/>
    </source>
</evidence>
<dbReference type="Pfam" id="PF17724">
    <property type="entry name" value="DUF5568"/>
    <property type="match status" value="1"/>
</dbReference>
<dbReference type="InterPro" id="IPR040419">
    <property type="entry name" value="DUF5568"/>
</dbReference>
<evidence type="ECO:0000313" key="4">
    <source>
        <dbReference type="Proteomes" id="UP000770717"/>
    </source>
</evidence>
<dbReference type="OrthoDB" id="10072110at2759"/>
<sequence>MFRRQDLPGMHVRESFIHPGFCDPFFLDEQNIKKMMRPVTTNSVAFCGSGKSSCLSQDSMRSVEQFGLYATQPSKYSHTVSHKNISCQTQDTINEAHLQTTSSRDLDTKSDLKKKKTLGRSGKRGRPSGTTKLAGYRTSTGRPLGTTKAAGFKTSPGRPLGTTKAAGYKVSPGRPPGSIKALSRLANLGYTSNNAAFPYPTALSRGLHSVVDTNVKHPVE</sequence>
<dbReference type="PANTHER" id="PTHR31894:SF0">
    <property type="entry name" value="UPF0461 PROTEIN C5ORF24"/>
    <property type="match status" value="1"/>
</dbReference>